<evidence type="ECO:0000256" key="5">
    <source>
        <dbReference type="ARBA" id="ARBA00022723"/>
    </source>
</evidence>
<evidence type="ECO:0000256" key="7">
    <source>
        <dbReference type="ARBA" id="ARBA00023211"/>
    </source>
</evidence>
<feature type="binding site" evidence="10">
    <location>
        <position position="33"/>
    </location>
    <ligand>
        <name>Mn(2+)</name>
        <dbReference type="ChEBI" id="CHEBI:29035"/>
    </ligand>
</feature>
<comment type="cofactor">
    <cofactor evidence="10">
        <name>Mg(2+)</name>
        <dbReference type="ChEBI" id="CHEBI:18420"/>
    </cofactor>
    <text evidence="10">Binds 1 Mg(2+) ion per subunit. The magnesium ion binds only when substrate is bound.</text>
</comment>
<dbReference type="GO" id="GO:0046872">
    <property type="term" value="F:metal ion binding"/>
    <property type="evidence" value="ECO:0007669"/>
    <property type="project" value="UniProtKB-KW"/>
</dbReference>
<dbReference type="SUPFAM" id="SSF55811">
    <property type="entry name" value="Nudix"/>
    <property type="match status" value="1"/>
</dbReference>
<dbReference type="CDD" id="cd02885">
    <property type="entry name" value="NUDIX_IPP_Isomerase"/>
    <property type="match status" value="1"/>
</dbReference>
<evidence type="ECO:0000256" key="6">
    <source>
        <dbReference type="ARBA" id="ARBA00022842"/>
    </source>
</evidence>
<dbReference type="NCBIfam" id="TIGR02150">
    <property type="entry name" value="IPP_isom_1"/>
    <property type="match status" value="1"/>
</dbReference>
<dbReference type="PROSITE" id="PS51462">
    <property type="entry name" value="NUDIX"/>
    <property type="match status" value="1"/>
</dbReference>
<keyword evidence="14" id="KW-1185">Reference proteome</keyword>
<dbReference type="OrthoDB" id="9809458at2"/>
<dbReference type="PIRSF" id="PIRSF018427">
    <property type="entry name" value="Isopntndiph_ism"/>
    <property type="match status" value="1"/>
</dbReference>
<sequence length="180" mass="19585">MTTNELVVLVDDEGRQVGTAAKASVHTAETPLHLGFSCYLFDDAGRVLLTRRALNKKTWPGVWTNSFCGHPGPGEDPADAVVRRAAEELGVDLDAPTCILPDFRYRAVAADGTVENELCPVFWARTGAPIRPVADETMDVRWVDWPELRAAADLPWAISPWAVEQVPLLEAAGLPDALAR</sequence>
<dbReference type="InterPro" id="IPR015797">
    <property type="entry name" value="NUDIX_hydrolase-like_dom_sf"/>
</dbReference>
<dbReference type="UniPathway" id="UPA00059">
    <property type="reaction ID" value="UER00104"/>
</dbReference>
<dbReference type="GO" id="GO:0050992">
    <property type="term" value="P:dimethylallyl diphosphate biosynthetic process"/>
    <property type="evidence" value="ECO:0007669"/>
    <property type="project" value="UniProtKB-UniRule"/>
</dbReference>
<dbReference type="PANTHER" id="PTHR10885:SF0">
    <property type="entry name" value="ISOPENTENYL-DIPHOSPHATE DELTA-ISOMERASE"/>
    <property type="match status" value="1"/>
</dbReference>
<protein>
    <recommendedName>
        <fullName evidence="3 10">Isopentenyl-diphosphate Delta-isomerase</fullName>
        <shortName evidence="10">IPP isomerase</shortName>
        <ecNumber evidence="3 10">5.3.3.2</ecNumber>
    </recommendedName>
    <alternativeName>
        <fullName evidence="10">IPP:DMAPP isomerase</fullName>
    </alternativeName>
    <alternativeName>
        <fullName evidence="10">Isopentenyl pyrophosphate isomerase</fullName>
    </alternativeName>
</protein>
<feature type="binding site" evidence="10">
    <location>
        <position position="26"/>
    </location>
    <ligand>
        <name>Mn(2+)</name>
        <dbReference type="ChEBI" id="CHEBI:29035"/>
    </ligand>
</feature>
<dbReference type="EC" id="5.3.3.2" evidence="3 10"/>
<dbReference type="EMBL" id="MCHX01000010">
    <property type="protein sequence ID" value="OFJ54735.1"/>
    <property type="molecule type" value="Genomic_DNA"/>
</dbReference>
<comment type="cofactor">
    <cofactor evidence="10">
        <name>Mn(2+)</name>
        <dbReference type="ChEBI" id="CHEBI:29035"/>
    </cofactor>
    <text evidence="10">Binds 1 Mn(2+) ion per subunit.</text>
</comment>
<feature type="binding site" evidence="10">
    <location>
        <position position="115"/>
    </location>
    <ligand>
        <name>Mn(2+)</name>
        <dbReference type="ChEBI" id="CHEBI:29035"/>
    </ligand>
</feature>
<evidence type="ECO:0000259" key="12">
    <source>
        <dbReference type="PROSITE" id="PS51462"/>
    </source>
</evidence>
<dbReference type="GO" id="GO:0005737">
    <property type="term" value="C:cytoplasm"/>
    <property type="evidence" value="ECO:0007669"/>
    <property type="project" value="UniProtKB-SubCell"/>
</dbReference>
<reference evidence="13 14" key="1">
    <citation type="submission" date="2016-09" db="EMBL/GenBank/DDBJ databases">
        <title>genome sequence of Mycobacterium sp. 739 SCH.</title>
        <authorList>
            <person name="Greninger A.L."/>
            <person name="Qin X."/>
            <person name="Jerome K."/>
            <person name="Vora S."/>
            <person name="Quinn K."/>
        </authorList>
    </citation>
    <scope>NUCLEOTIDE SEQUENCE [LARGE SCALE GENOMIC DNA]</scope>
    <source>
        <strain evidence="13 14">SCH</strain>
    </source>
</reference>
<evidence type="ECO:0000256" key="10">
    <source>
        <dbReference type="HAMAP-Rule" id="MF_00202"/>
    </source>
</evidence>
<dbReference type="InterPro" id="IPR056375">
    <property type="entry name" value="Idi_bact"/>
</dbReference>
<keyword evidence="9 10" id="KW-0413">Isomerase</keyword>
<name>A0A1E8Q8G3_9MYCO</name>
<dbReference type="InterPro" id="IPR000086">
    <property type="entry name" value="NUDIX_hydrolase_dom"/>
</dbReference>
<feature type="binding site" evidence="10">
    <location>
        <position position="88"/>
    </location>
    <ligand>
        <name>Mg(2+)</name>
        <dbReference type="ChEBI" id="CHEBI:18420"/>
    </ligand>
</feature>
<accession>A0A1E8Q8G3</accession>
<evidence type="ECO:0000256" key="4">
    <source>
        <dbReference type="ARBA" id="ARBA00022490"/>
    </source>
</evidence>
<comment type="subcellular location">
    <subcellularLocation>
        <location evidence="10">Cytoplasm</location>
    </subcellularLocation>
</comment>
<dbReference type="FunFam" id="3.90.79.10:FF:000009">
    <property type="entry name" value="Isopentenyl-diphosphate Delta-isomerase"/>
    <property type="match status" value="1"/>
</dbReference>
<comment type="catalytic activity">
    <reaction evidence="10">
        <text>isopentenyl diphosphate = dimethylallyl diphosphate</text>
        <dbReference type="Rhea" id="RHEA:23284"/>
        <dbReference type="ChEBI" id="CHEBI:57623"/>
        <dbReference type="ChEBI" id="CHEBI:128769"/>
        <dbReference type="EC" id="5.3.3.2"/>
    </reaction>
</comment>
<evidence type="ECO:0000256" key="8">
    <source>
        <dbReference type="ARBA" id="ARBA00023229"/>
    </source>
</evidence>
<feature type="domain" description="Nudix hydrolase" evidence="12">
    <location>
        <begin position="31"/>
        <end position="164"/>
    </location>
</feature>
<gene>
    <name evidence="10" type="primary">idi</name>
    <name evidence="13" type="ORF">BEL07_05905</name>
</gene>
<evidence type="ECO:0000256" key="2">
    <source>
        <dbReference type="ARBA" id="ARBA00007579"/>
    </source>
</evidence>
<keyword evidence="4 10" id="KW-0963">Cytoplasm</keyword>
<feature type="active site" evidence="10 11">
    <location>
        <position position="117"/>
    </location>
</feature>
<dbReference type="Proteomes" id="UP000178953">
    <property type="component" value="Unassembled WGS sequence"/>
</dbReference>
<keyword evidence="5 10" id="KW-0479">Metal-binding</keyword>
<evidence type="ECO:0000256" key="9">
    <source>
        <dbReference type="ARBA" id="ARBA00023235"/>
    </source>
</evidence>
<comment type="similarity">
    <text evidence="2 10">Belongs to the IPP isomerase type 1 family.</text>
</comment>
<evidence type="ECO:0000256" key="3">
    <source>
        <dbReference type="ARBA" id="ARBA00012057"/>
    </source>
</evidence>
<feature type="binding site" evidence="10">
    <location>
        <position position="70"/>
    </location>
    <ligand>
        <name>Mn(2+)</name>
        <dbReference type="ChEBI" id="CHEBI:29035"/>
    </ligand>
</feature>
<evidence type="ECO:0000313" key="13">
    <source>
        <dbReference type="EMBL" id="OFJ54735.1"/>
    </source>
</evidence>
<organism evidence="13 14">
    <name type="scientific">Mycolicibacterium grossiae</name>
    <dbReference type="NCBI Taxonomy" id="1552759"/>
    <lineage>
        <taxon>Bacteria</taxon>
        <taxon>Bacillati</taxon>
        <taxon>Actinomycetota</taxon>
        <taxon>Actinomycetes</taxon>
        <taxon>Mycobacteriales</taxon>
        <taxon>Mycobacteriaceae</taxon>
        <taxon>Mycolicibacterium</taxon>
    </lineage>
</organism>
<dbReference type="Gene3D" id="3.90.79.10">
    <property type="entry name" value="Nucleoside Triphosphate Pyrophosphohydrolase"/>
    <property type="match status" value="1"/>
</dbReference>
<dbReference type="GO" id="GO:0008299">
    <property type="term" value="P:isoprenoid biosynthetic process"/>
    <property type="evidence" value="ECO:0007669"/>
    <property type="project" value="UniProtKB-UniRule"/>
</dbReference>
<dbReference type="PANTHER" id="PTHR10885">
    <property type="entry name" value="ISOPENTENYL-DIPHOSPHATE DELTA-ISOMERASE"/>
    <property type="match status" value="1"/>
</dbReference>
<dbReference type="Pfam" id="PF00293">
    <property type="entry name" value="NUDIX"/>
    <property type="match status" value="1"/>
</dbReference>
<dbReference type="InterPro" id="IPR011876">
    <property type="entry name" value="IsopentenylPP_isomerase_typ1"/>
</dbReference>
<feature type="binding site" evidence="10">
    <location>
        <position position="117"/>
    </location>
    <ligand>
        <name>Mn(2+)</name>
        <dbReference type="ChEBI" id="CHEBI:29035"/>
    </ligand>
</feature>
<evidence type="ECO:0000256" key="11">
    <source>
        <dbReference type="PIRSR" id="PIRSR018427-1"/>
    </source>
</evidence>
<dbReference type="AlphaFoldDB" id="A0A1E8Q8G3"/>
<keyword evidence="7 10" id="KW-0464">Manganese</keyword>
<comment type="caution">
    <text evidence="13">The sequence shown here is derived from an EMBL/GenBank/DDBJ whole genome shotgun (WGS) entry which is preliminary data.</text>
</comment>
<evidence type="ECO:0000256" key="1">
    <source>
        <dbReference type="ARBA" id="ARBA00004826"/>
    </source>
</evidence>
<dbReference type="NCBIfam" id="NF002995">
    <property type="entry name" value="PRK03759.1"/>
    <property type="match status" value="1"/>
</dbReference>
<dbReference type="GO" id="GO:0004452">
    <property type="term" value="F:isopentenyl-diphosphate delta-isomerase activity"/>
    <property type="evidence" value="ECO:0007669"/>
    <property type="project" value="UniProtKB-UniRule"/>
</dbReference>
<evidence type="ECO:0000313" key="14">
    <source>
        <dbReference type="Proteomes" id="UP000178953"/>
    </source>
</evidence>
<keyword evidence="8 10" id="KW-0414">Isoprene biosynthesis</keyword>
<dbReference type="HAMAP" id="MF_00202">
    <property type="entry name" value="Idi"/>
    <property type="match status" value="1"/>
</dbReference>
<proteinExistence type="inferred from homology"/>
<dbReference type="RefSeq" id="WP_070352230.1">
    <property type="nucleotide sequence ID" value="NZ_CP043474.1"/>
</dbReference>
<comment type="function">
    <text evidence="10">Catalyzes the 1,3-allylic rearrangement of the homoallylic substrate isopentenyl (IPP) to its highly electrophilic allylic isomer, dimethylallyl diphosphate (DMAPP).</text>
</comment>
<feature type="active site" evidence="10 11">
    <location>
        <position position="68"/>
    </location>
</feature>
<keyword evidence="6 10" id="KW-0460">Magnesium</keyword>
<comment type="pathway">
    <text evidence="1 10">Isoprenoid biosynthesis; dimethylallyl diphosphate biosynthesis; dimethylallyl diphosphate from isopentenyl diphosphate: step 1/1.</text>
</comment>